<keyword evidence="2" id="KW-0175">Coiled coil</keyword>
<sequence>MYLGAVDISRTDSQMRIKITDLIKTSRVGSQQPVLILPFFNQKPAICPARTLLYYLNVTGSLCGTSKGLFIGLKKPHGSVSSQTLSRWIRSTLMASGVDVAAYGAHSARHAATSAALRAGVSLDAIRRTAGWTASSETFFRFYNRPLDGNTLDDSFERAIMGVILHLRCSRDFLRNRSGCNYIETSADIKNPGAPPTPPKKMTQYARAILRQPVDDSGNLETIDETIRSFGKVVRKKDMNENFRNIHYVRERKENMLIYLIKAKLNTLIQWCSKSILVLIESPKKRTYTVKTENEIKKNKPRKYRRNYSIGSIEVCRDIGDQNKTPEEDVEFIKILINSLLKYESHYRREQNSCCQYLKVGMTIQKIYELYLEKVTEVYGATKDPVSLSKLKNTYFNLRCKGLKKDTCSRCDAFNIKIKTSTGEEQTKLIEEKMKHLKRAEDLRNNMNKDLMQAKTDENFECLTFKIAAYIQAPTTTATVMFGLKGKLLEVPKKLDREINTDAAETVQYADEQVLVNRPECTPRDYFPDGMPVSSASSQIVIQPLDEQFSTRSLDIDTVFQQNQINNEAMGITDTVEMSHQILRDQVILICKI</sequence>
<dbReference type="PANTHER" id="PTHR35617:SF3">
    <property type="entry name" value="CORE-BINDING (CB) DOMAIN-CONTAINING PROTEIN"/>
    <property type="match status" value="1"/>
</dbReference>
<accession>A0A835G0X9</accession>
<dbReference type="InterPro" id="IPR011010">
    <property type="entry name" value="DNA_brk_join_enz"/>
</dbReference>
<organism evidence="4 5">
    <name type="scientific">Spodoptera exigua</name>
    <name type="common">Beet armyworm</name>
    <name type="synonym">Noctua fulgens</name>
    <dbReference type="NCBI Taxonomy" id="7107"/>
    <lineage>
        <taxon>Eukaryota</taxon>
        <taxon>Metazoa</taxon>
        <taxon>Ecdysozoa</taxon>
        <taxon>Arthropoda</taxon>
        <taxon>Hexapoda</taxon>
        <taxon>Insecta</taxon>
        <taxon>Pterygota</taxon>
        <taxon>Neoptera</taxon>
        <taxon>Endopterygota</taxon>
        <taxon>Lepidoptera</taxon>
        <taxon>Glossata</taxon>
        <taxon>Ditrysia</taxon>
        <taxon>Noctuoidea</taxon>
        <taxon>Noctuidae</taxon>
        <taxon>Amphipyrinae</taxon>
        <taxon>Spodoptera</taxon>
    </lineage>
</organism>
<protein>
    <recommendedName>
        <fullName evidence="3">Tyr recombinase domain-containing protein</fullName>
    </recommendedName>
</protein>
<dbReference type="InterPro" id="IPR013762">
    <property type="entry name" value="Integrase-like_cat_sf"/>
</dbReference>
<dbReference type="PROSITE" id="PS51898">
    <property type="entry name" value="TYR_RECOMBINASE"/>
    <property type="match status" value="1"/>
</dbReference>
<dbReference type="InterPro" id="IPR002104">
    <property type="entry name" value="Integrase_catalytic"/>
</dbReference>
<reference evidence="4" key="1">
    <citation type="submission" date="2020-08" db="EMBL/GenBank/DDBJ databases">
        <title>Spodoptera exigua strain:BAW_Kor-Di-RS1 Genome sequencing and assembly.</title>
        <authorList>
            <person name="Kim J."/>
            <person name="Nam H.Y."/>
            <person name="Kwon M."/>
            <person name="Choi J.H."/>
            <person name="Cho S.R."/>
            <person name="Kim G.-H."/>
        </authorList>
    </citation>
    <scope>NUCLEOTIDE SEQUENCE</scope>
    <source>
        <strain evidence="4">BAW_Kor-Di-RS1</strain>
        <tissue evidence="4">Whole-body</tissue>
    </source>
</reference>
<name>A0A835G0X9_SPOEX</name>
<evidence type="ECO:0000313" key="4">
    <source>
        <dbReference type="EMBL" id="KAF9405429.1"/>
    </source>
</evidence>
<evidence type="ECO:0000259" key="3">
    <source>
        <dbReference type="PROSITE" id="PS51898"/>
    </source>
</evidence>
<dbReference type="EMBL" id="JACKWZ010000742">
    <property type="protein sequence ID" value="KAF9405429.1"/>
    <property type="molecule type" value="Genomic_DNA"/>
</dbReference>
<dbReference type="GO" id="GO:0006310">
    <property type="term" value="P:DNA recombination"/>
    <property type="evidence" value="ECO:0007669"/>
    <property type="project" value="UniProtKB-KW"/>
</dbReference>
<dbReference type="AlphaFoldDB" id="A0A835G0X9"/>
<comment type="caution">
    <text evidence="4">The sequence shown here is derived from an EMBL/GenBank/DDBJ whole genome shotgun (WGS) entry which is preliminary data.</text>
</comment>
<dbReference type="GO" id="GO:0015074">
    <property type="term" value="P:DNA integration"/>
    <property type="evidence" value="ECO:0007669"/>
    <property type="project" value="InterPro"/>
</dbReference>
<dbReference type="PANTHER" id="PTHR35617">
    <property type="entry name" value="PHAGE_INTEGRASE DOMAIN-CONTAINING PROTEIN"/>
    <property type="match status" value="1"/>
</dbReference>
<proteinExistence type="predicted"/>
<keyword evidence="5" id="KW-1185">Reference proteome</keyword>
<evidence type="ECO:0000313" key="5">
    <source>
        <dbReference type="Proteomes" id="UP000648187"/>
    </source>
</evidence>
<dbReference type="Proteomes" id="UP000648187">
    <property type="component" value="Unassembled WGS sequence"/>
</dbReference>
<evidence type="ECO:0000256" key="2">
    <source>
        <dbReference type="SAM" id="Coils"/>
    </source>
</evidence>
<evidence type="ECO:0000256" key="1">
    <source>
        <dbReference type="ARBA" id="ARBA00023172"/>
    </source>
</evidence>
<dbReference type="GO" id="GO:0003677">
    <property type="term" value="F:DNA binding"/>
    <property type="evidence" value="ECO:0007669"/>
    <property type="project" value="InterPro"/>
</dbReference>
<gene>
    <name evidence="4" type="ORF">HW555_013825</name>
</gene>
<dbReference type="SUPFAM" id="SSF56349">
    <property type="entry name" value="DNA breaking-rejoining enzymes"/>
    <property type="match status" value="1"/>
</dbReference>
<feature type="coiled-coil region" evidence="2">
    <location>
        <begin position="430"/>
        <end position="457"/>
    </location>
</feature>
<feature type="domain" description="Tyr recombinase" evidence="3">
    <location>
        <begin position="1"/>
        <end position="157"/>
    </location>
</feature>
<keyword evidence="1" id="KW-0233">DNA recombination</keyword>
<dbReference type="Gene3D" id="1.10.443.10">
    <property type="entry name" value="Intergrase catalytic core"/>
    <property type="match status" value="1"/>
</dbReference>